<organism evidence="1 2">
    <name type="scientific">Arachis hypogaea</name>
    <name type="common">Peanut</name>
    <dbReference type="NCBI Taxonomy" id="3818"/>
    <lineage>
        <taxon>Eukaryota</taxon>
        <taxon>Viridiplantae</taxon>
        <taxon>Streptophyta</taxon>
        <taxon>Embryophyta</taxon>
        <taxon>Tracheophyta</taxon>
        <taxon>Spermatophyta</taxon>
        <taxon>Magnoliopsida</taxon>
        <taxon>eudicotyledons</taxon>
        <taxon>Gunneridae</taxon>
        <taxon>Pentapetalae</taxon>
        <taxon>rosids</taxon>
        <taxon>fabids</taxon>
        <taxon>Fabales</taxon>
        <taxon>Fabaceae</taxon>
        <taxon>Papilionoideae</taxon>
        <taxon>50 kb inversion clade</taxon>
        <taxon>dalbergioids sensu lato</taxon>
        <taxon>Dalbergieae</taxon>
        <taxon>Pterocarpus clade</taxon>
        <taxon>Arachis</taxon>
    </lineage>
</organism>
<dbReference type="PANTHER" id="PTHR37738:SF1">
    <property type="entry name" value="OS03G0257000 PROTEIN"/>
    <property type="match status" value="1"/>
</dbReference>
<dbReference type="EMBL" id="SDMP01000020">
    <property type="protein sequence ID" value="RYQ85980.1"/>
    <property type="molecule type" value="Genomic_DNA"/>
</dbReference>
<sequence>MEEIEEKMEEMEGMASIALLPSGSLSGHFIQLPHSICYGLHGSVRSSINRATNVCNRLDCLHYTIRLFIMHFIACLVLLKQTKKEQVTIVECKGHDAARFNSIDHAHGWEKDVTGMVGQNNGKKRIMVFFECQTLKADKAAEDHIRQFMPKLMGLDAVVNIGRMTISGLDFRKDEEETE</sequence>
<dbReference type="STRING" id="3818.A0A444X8H3"/>
<accession>A0A444X8H3</accession>
<name>A0A444X8H3_ARAHY</name>
<reference evidence="1 2" key="1">
    <citation type="submission" date="2019-01" db="EMBL/GenBank/DDBJ databases">
        <title>Sequencing of cultivated peanut Arachis hypogaea provides insights into genome evolution and oil improvement.</title>
        <authorList>
            <person name="Chen X."/>
        </authorList>
    </citation>
    <scope>NUCLEOTIDE SEQUENCE [LARGE SCALE GENOMIC DNA]</scope>
    <source>
        <strain evidence="2">cv. Fuhuasheng</strain>
        <tissue evidence="1">Leaves</tissue>
    </source>
</reference>
<dbReference type="Proteomes" id="UP000289738">
    <property type="component" value="Chromosome B10"/>
</dbReference>
<evidence type="ECO:0000313" key="2">
    <source>
        <dbReference type="Proteomes" id="UP000289738"/>
    </source>
</evidence>
<dbReference type="AlphaFoldDB" id="A0A444X8H3"/>
<dbReference type="PANTHER" id="PTHR37738">
    <property type="entry name" value="OS03G0209700 PROTEIN"/>
    <property type="match status" value="1"/>
</dbReference>
<comment type="caution">
    <text evidence="1">The sequence shown here is derived from an EMBL/GenBank/DDBJ whole genome shotgun (WGS) entry which is preliminary data.</text>
</comment>
<protein>
    <submittedName>
        <fullName evidence="1">Uncharacterized protein</fullName>
    </submittedName>
</protein>
<keyword evidence="2" id="KW-1185">Reference proteome</keyword>
<proteinExistence type="predicted"/>
<evidence type="ECO:0000313" key="1">
    <source>
        <dbReference type="EMBL" id="RYQ85980.1"/>
    </source>
</evidence>
<gene>
    <name evidence="1" type="ORF">Ahy_B10g105630</name>
</gene>